<dbReference type="VEuPathDB" id="FungiDB:AO090010000244"/>
<keyword evidence="3" id="KW-1185">Reference proteome</keyword>
<gene>
    <name evidence="2" type="ORF">AO090010000244</name>
</gene>
<organism evidence="2 3">
    <name type="scientific">Aspergillus oryzae (strain ATCC 42149 / RIB 40)</name>
    <name type="common">Yellow koji mold</name>
    <dbReference type="NCBI Taxonomy" id="510516"/>
    <lineage>
        <taxon>Eukaryota</taxon>
        <taxon>Fungi</taxon>
        <taxon>Dikarya</taxon>
        <taxon>Ascomycota</taxon>
        <taxon>Pezizomycotina</taxon>
        <taxon>Eurotiomycetes</taxon>
        <taxon>Eurotiomycetidae</taxon>
        <taxon>Eurotiales</taxon>
        <taxon>Aspergillaceae</taxon>
        <taxon>Aspergillus</taxon>
        <taxon>Aspergillus subgen. Circumdati</taxon>
    </lineage>
</organism>
<dbReference type="Proteomes" id="UP000006564">
    <property type="component" value="Chromosome 8"/>
</dbReference>
<protein>
    <submittedName>
        <fullName evidence="2">DNA, SC010</fullName>
    </submittedName>
</protein>
<feature type="compositionally biased region" description="Basic and acidic residues" evidence="1">
    <location>
        <begin position="321"/>
        <end position="334"/>
    </location>
</feature>
<proteinExistence type="predicted"/>
<evidence type="ECO:0000313" key="2">
    <source>
        <dbReference type="EMBL" id="BAE66139.1"/>
    </source>
</evidence>
<dbReference type="HOGENOM" id="CLU_301866_0_0_1"/>
<dbReference type="PANTHER" id="PTHR33481">
    <property type="entry name" value="REVERSE TRANSCRIPTASE"/>
    <property type="match status" value="1"/>
</dbReference>
<dbReference type="AlphaFoldDB" id="Q2TX84"/>
<feature type="compositionally biased region" description="Basic and acidic residues" evidence="1">
    <location>
        <begin position="465"/>
        <end position="474"/>
    </location>
</feature>
<dbReference type="RefSeq" id="XP_023094095.1">
    <property type="nucleotide sequence ID" value="XM_023233749.1"/>
</dbReference>
<feature type="region of interest" description="Disordered" evidence="1">
    <location>
        <begin position="682"/>
        <end position="745"/>
    </location>
</feature>
<feature type="region of interest" description="Disordered" evidence="1">
    <location>
        <begin position="228"/>
        <end position="300"/>
    </location>
</feature>
<accession>Q2TX84</accession>
<dbReference type="EMBL" id="AP007175">
    <property type="protein sequence ID" value="BAE66139.1"/>
    <property type="molecule type" value="Genomic_DNA"/>
</dbReference>
<evidence type="ECO:0000313" key="3">
    <source>
        <dbReference type="Proteomes" id="UP000006564"/>
    </source>
</evidence>
<feature type="compositionally biased region" description="Basic and acidic residues" evidence="1">
    <location>
        <begin position="368"/>
        <end position="384"/>
    </location>
</feature>
<dbReference type="PANTHER" id="PTHR33481:SF1">
    <property type="entry name" value="ENDONUCLEASE_EXONUCLEASE_PHOSPHATASE DOMAIN-CONTAINING PROTEIN-RELATED"/>
    <property type="match status" value="1"/>
</dbReference>
<evidence type="ECO:0000256" key="1">
    <source>
        <dbReference type="SAM" id="MobiDB-lite"/>
    </source>
</evidence>
<dbReference type="GeneID" id="5999406"/>
<name>Q2TX84_ASPOR</name>
<dbReference type="STRING" id="510516.Q2TX84"/>
<dbReference type="OMA" id="ICNIANA"/>
<dbReference type="KEGG" id="aor:AO090010000244"/>
<feature type="compositionally biased region" description="Polar residues" evidence="1">
    <location>
        <begin position="689"/>
        <end position="715"/>
    </location>
</feature>
<feature type="region of interest" description="Disordered" evidence="1">
    <location>
        <begin position="317"/>
        <end position="510"/>
    </location>
</feature>
<reference evidence="2 3" key="1">
    <citation type="journal article" date="2005" name="Nature">
        <title>Genome sequencing and analysis of Aspergillus oryzae.</title>
        <authorList>
            <person name="Machida M."/>
            <person name="Asai K."/>
            <person name="Sano M."/>
            <person name="Tanaka T."/>
            <person name="Kumagai T."/>
            <person name="Terai G."/>
            <person name="Kusumoto K."/>
            <person name="Arima T."/>
            <person name="Akita O."/>
            <person name="Kashiwagi Y."/>
            <person name="Abe K."/>
            <person name="Gomi K."/>
            <person name="Horiuchi H."/>
            <person name="Kitamoto K."/>
            <person name="Kobayashi T."/>
            <person name="Takeuchi M."/>
            <person name="Denning D.W."/>
            <person name="Galagan J.E."/>
            <person name="Nierman W.C."/>
            <person name="Yu J."/>
            <person name="Archer D.B."/>
            <person name="Bennett J.W."/>
            <person name="Bhatnagar D."/>
            <person name="Cleveland T.E."/>
            <person name="Fedorova N.D."/>
            <person name="Gotoh O."/>
            <person name="Horikawa H."/>
            <person name="Hosoyama A."/>
            <person name="Ichinomiya M."/>
            <person name="Igarashi R."/>
            <person name="Iwashita K."/>
            <person name="Juvvadi P.R."/>
            <person name="Kato M."/>
            <person name="Kato Y."/>
            <person name="Kin T."/>
            <person name="Kokubun A."/>
            <person name="Maeda H."/>
            <person name="Maeyama N."/>
            <person name="Maruyama J."/>
            <person name="Nagasaki H."/>
            <person name="Nakajima T."/>
            <person name="Oda K."/>
            <person name="Okada K."/>
            <person name="Paulsen I."/>
            <person name="Sakamoto K."/>
            <person name="Sawano T."/>
            <person name="Takahashi M."/>
            <person name="Takase K."/>
            <person name="Terabayashi Y."/>
            <person name="Wortman J."/>
            <person name="Yamada O."/>
            <person name="Yamagata Y."/>
            <person name="Anazawa H."/>
            <person name="Hata Y."/>
            <person name="Koide Y."/>
            <person name="Komori T."/>
            <person name="Koyama Y."/>
            <person name="Minetoki T."/>
            <person name="Suharnan S."/>
            <person name="Tanaka A."/>
            <person name="Isono K."/>
            <person name="Kuhara S."/>
            <person name="Ogasawara N."/>
            <person name="Kikuchi H."/>
        </authorList>
    </citation>
    <scope>NUCLEOTIDE SEQUENCE [LARGE SCALE GENOMIC DNA]</scope>
    <source>
        <strain evidence="3">ATCC 42149 / RIB 40</strain>
    </source>
</reference>
<feature type="compositionally biased region" description="Low complexity" evidence="1">
    <location>
        <begin position="726"/>
        <end position="737"/>
    </location>
</feature>
<sequence length="992" mass="111208">MSSGTPIGSGPVVSMTPPYRCWAPAPLCQTIGEIDFYTDSPKDYDRLARHRKAWTWLLPHHKRVQVVSNLFTILFHGVPRDWFSKQSPENSEAGEAIIKAMTPSNAVGKKWKGSLMVSLHRAEDANRLLRGLFYLRSQTLRTELFDPSGRLTQCLQCQRYGHVQRGCTFSIRRLYCGEQHRKGDCPQTKVTPDRFTCATCKGPNLAYEKMCPTRLQAAAEADYTRKHKPKYFPEPARPVTSLPIGPPPLTSNPSGDSEQPEEPEPEPAESSAETRKKAKKVVETSLTTTPTPLPEGAQRNLRRRAITYAHEVCLVNSATSDHSESTEPESDQREPSGTISQADSSEQSEESNPSGRSDTDAPSAPKNSELDRDANLEIPDREEVQQCSALDTDTRPEQQTPISPFSSPKKRRSTRLQEEPIKRRKTTGPREIPQPTPEQWRNPSRLDPQAESRTCRSYVGIGTDRQLKTTDQRKTHQTKCPQGARGGDGADRRVPSSAPAPARLRSTRNATRLTGAYAPPLQGPSGLEFTAQAKAKLLSQMFFPPPPPVNLDDIRNYKYPEPLQNPGITQSEMLQSINRPREDKDPCPDDITDRFLQVTADLVALILTEIYNESLRQVHCPTHFRKARTVALRKPGRDGYSKPKSYRPIALLNTIAKVLEGIMALRLSYFAEEYKLLPDNHFRGRKGQGTETALHSDGNHQQSMETRPNRVSTAPRQFRSLRQRLTPTAPAQPPQTTNPIRNQLPEVSCPESMIDTGIPRRSPVSPILYLFYHADMINADEETKTSDTLTTLQWPGTGGKLLNSTEGLSQYLRTVVTDTRLGVVLDRQFDFQTHLQQIDTKCSQGLRAITLLGRSKWGPSLEDKRQVYNACVTPVALYGASVWQHPGAPKKKGMHDRQLRSLVAIQRRAGHSISGGFKVVSRDAFDAELHLLPITQRLRRNRLTALTRIAATPAYQRILRQRAFSQNQALHSALEITTAFIVPRGGNYPMWR</sequence>
<feature type="compositionally biased region" description="Acidic residues" evidence="1">
    <location>
        <begin position="258"/>
        <end position="267"/>
    </location>
</feature>
<dbReference type="EMBL" id="BA000056">
    <property type="protein sequence ID" value="BAE66139.1"/>
    <property type="molecule type" value="Genomic_DNA"/>
</dbReference>
<feature type="compositionally biased region" description="Polar residues" evidence="1">
    <location>
        <begin position="385"/>
        <end position="406"/>
    </location>
</feature>